<protein>
    <recommendedName>
        <fullName evidence="5">CRM domain-containing protein</fullName>
    </recommendedName>
</protein>
<evidence type="ECO:0000256" key="3">
    <source>
        <dbReference type="SAM" id="MobiDB-lite"/>
    </source>
</evidence>
<dbReference type="SMART" id="SM01103">
    <property type="entry name" value="CRS1_YhbY"/>
    <property type="match status" value="1"/>
</dbReference>
<feature type="compositionally biased region" description="Basic and acidic residues" evidence="3">
    <location>
        <begin position="152"/>
        <end position="163"/>
    </location>
</feature>
<dbReference type="Pfam" id="PF01985">
    <property type="entry name" value="CRS1_YhbY"/>
    <property type="match status" value="1"/>
</dbReference>
<dbReference type="AlphaFoldDB" id="A0AAQ3N4X5"/>
<proteinExistence type="predicted"/>
<feature type="transmembrane region" description="Helical" evidence="4">
    <location>
        <begin position="193"/>
        <end position="217"/>
    </location>
</feature>
<keyword evidence="4" id="KW-0472">Membrane</keyword>
<dbReference type="GO" id="GO:0003723">
    <property type="term" value="F:RNA binding"/>
    <property type="evidence" value="ECO:0007669"/>
    <property type="project" value="UniProtKB-UniRule"/>
</dbReference>
<keyword evidence="4" id="KW-0812">Transmembrane</keyword>
<keyword evidence="4" id="KW-1133">Transmembrane helix</keyword>
<dbReference type="Proteomes" id="UP001374535">
    <property type="component" value="Chromosome 7"/>
</dbReference>
<dbReference type="PANTHER" id="PTHR31426:SF2">
    <property type="entry name" value="OS01G0958400 PROTEIN"/>
    <property type="match status" value="1"/>
</dbReference>
<accession>A0AAQ3N4X5</accession>
<evidence type="ECO:0000256" key="2">
    <source>
        <dbReference type="PROSITE-ProRule" id="PRU00626"/>
    </source>
</evidence>
<feature type="region of interest" description="Disordered" evidence="3">
    <location>
        <begin position="391"/>
        <end position="513"/>
    </location>
</feature>
<gene>
    <name evidence="6" type="ORF">V8G54_023348</name>
</gene>
<keyword evidence="1 2" id="KW-0694">RNA-binding</keyword>
<reference evidence="6 7" key="1">
    <citation type="journal article" date="2023" name="Life. Sci Alliance">
        <title>Evolutionary insights into 3D genome organization and epigenetic landscape of Vigna mungo.</title>
        <authorList>
            <person name="Junaid A."/>
            <person name="Singh B."/>
            <person name="Bhatia S."/>
        </authorList>
    </citation>
    <scope>NUCLEOTIDE SEQUENCE [LARGE SCALE GENOMIC DNA]</scope>
    <source>
        <strain evidence="6">Urdbean</strain>
    </source>
</reference>
<feature type="region of interest" description="Disordered" evidence="3">
    <location>
        <begin position="127"/>
        <end position="172"/>
    </location>
</feature>
<dbReference type="InterPro" id="IPR040286">
    <property type="entry name" value="At3g25440-like"/>
</dbReference>
<feature type="compositionally biased region" description="Polar residues" evidence="3">
    <location>
        <begin position="487"/>
        <end position="513"/>
    </location>
</feature>
<evidence type="ECO:0000313" key="6">
    <source>
        <dbReference type="EMBL" id="WVZ02542.1"/>
    </source>
</evidence>
<sequence length="513" mass="59070">MATSLCRTIRRASSALRFSYATSFSVSLRFSLVLLSVTFYSVICQVTTRNQLHCYMDNILEAPNTVGFDFLVCGSGSVGRSNMCVFSPLRHRVSLGEQGYWWGLRNLSHGRVNLVITGGKTKFETHEVEPPKKDKWKTKKRLKMQRKREKEKRKAANRKDPRRLGVKGKKKKQRFASADERIKYKIEKVCYDWISSSSYCAAYCFICMVLMVFVCFVRAKIKEALLIERLKRYEVPKLQGPVVKPDSLTGEERFYLKKMAQKRSNYLQIGRRGLFGGVVLNMHMHWKKHETVKVICKPCKPGQVHEYAQELARLSGGIPLQIIGDDTIIFYRGKNYEQPDVMSPIDTLSKKKALEKSKYEQSLESVRRFIAIAEKELELYYRHVALYGDPNNRNPLSMLDSPSENSKQKGNHRIQDKKIPDLNSDYFSTSLSETEADSTEMELSETEDSFQDESLSMNESDSEEDSMSDSNSNQEKEVYFTKLQYESVRSTTGSSSMAKRSHYYNNSNNNQCL</sequence>
<dbReference type="Gene3D" id="3.30.110.60">
    <property type="entry name" value="YhbY-like"/>
    <property type="match status" value="1"/>
</dbReference>
<organism evidence="6 7">
    <name type="scientific">Vigna mungo</name>
    <name type="common">Black gram</name>
    <name type="synonym">Phaseolus mungo</name>
    <dbReference type="NCBI Taxonomy" id="3915"/>
    <lineage>
        <taxon>Eukaryota</taxon>
        <taxon>Viridiplantae</taxon>
        <taxon>Streptophyta</taxon>
        <taxon>Embryophyta</taxon>
        <taxon>Tracheophyta</taxon>
        <taxon>Spermatophyta</taxon>
        <taxon>Magnoliopsida</taxon>
        <taxon>eudicotyledons</taxon>
        <taxon>Gunneridae</taxon>
        <taxon>Pentapetalae</taxon>
        <taxon>rosids</taxon>
        <taxon>fabids</taxon>
        <taxon>Fabales</taxon>
        <taxon>Fabaceae</taxon>
        <taxon>Papilionoideae</taxon>
        <taxon>50 kb inversion clade</taxon>
        <taxon>NPAAA clade</taxon>
        <taxon>indigoferoid/millettioid clade</taxon>
        <taxon>Phaseoleae</taxon>
        <taxon>Vigna</taxon>
    </lineage>
</organism>
<name>A0AAQ3N4X5_VIGMU</name>
<evidence type="ECO:0000256" key="4">
    <source>
        <dbReference type="SAM" id="Phobius"/>
    </source>
</evidence>
<keyword evidence="7" id="KW-1185">Reference proteome</keyword>
<feature type="domain" description="CRM" evidence="5">
    <location>
        <begin position="246"/>
        <end position="343"/>
    </location>
</feature>
<dbReference type="PANTHER" id="PTHR31426">
    <property type="entry name" value="GROUP II INTRON SPLICING FACTOR CRS1-LIKE"/>
    <property type="match status" value="1"/>
</dbReference>
<dbReference type="EMBL" id="CP144694">
    <property type="protein sequence ID" value="WVZ02542.1"/>
    <property type="molecule type" value="Genomic_DNA"/>
</dbReference>
<evidence type="ECO:0000256" key="1">
    <source>
        <dbReference type="ARBA" id="ARBA00022884"/>
    </source>
</evidence>
<feature type="compositionally biased region" description="Polar residues" evidence="3">
    <location>
        <begin position="391"/>
        <end position="405"/>
    </location>
</feature>
<dbReference type="InterPro" id="IPR001890">
    <property type="entry name" value="RNA-binding_CRM"/>
</dbReference>
<feature type="compositionally biased region" description="Acidic residues" evidence="3">
    <location>
        <begin position="434"/>
        <end position="451"/>
    </location>
</feature>
<dbReference type="SUPFAM" id="SSF75471">
    <property type="entry name" value="YhbY-like"/>
    <property type="match status" value="1"/>
</dbReference>
<dbReference type="PROSITE" id="PS51295">
    <property type="entry name" value="CRM"/>
    <property type="match status" value="1"/>
</dbReference>
<feature type="compositionally biased region" description="Basic residues" evidence="3">
    <location>
        <begin position="134"/>
        <end position="151"/>
    </location>
</feature>
<evidence type="ECO:0000313" key="7">
    <source>
        <dbReference type="Proteomes" id="UP001374535"/>
    </source>
</evidence>
<evidence type="ECO:0000259" key="5">
    <source>
        <dbReference type="PROSITE" id="PS51295"/>
    </source>
</evidence>
<dbReference type="InterPro" id="IPR035920">
    <property type="entry name" value="YhbY-like_sf"/>
</dbReference>